<gene>
    <name evidence="1" type="ORF">SS1G_08304</name>
</gene>
<dbReference type="AlphaFoldDB" id="A7ESJ9"/>
<dbReference type="HOGENOM" id="CLU_2484681_0_0_1"/>
<evidence type="ECO:0000313" key="2">
    <source>
        <dbReference type="Proteomes" id="UP000001312"/>
    </source>
</evidence>
<sequence length="87" mass="10132">MSLPSSNQARLGVRWERTSPAPCQATRPLHEAKYEKLEVPHCASVLVFKAWHNYTYTFLTSYKFRCFLCHAVEFTQEVSARLIQKLL</sequence>
<evidence type="ECO:0000313" key="1">
    <source>
        <dbReference type="EMBL" id="EDN92441.1"/>
    </source>
</evidence>
<dbReference type="EMBL" id="CH476631">
    <property type="protein sequence ID" value="EDN92441.1"/>
    <property type="molecule type" value="Genomic_DNA"/>
</dbReference>
<organism evidence="1 2">
    <name type="scientific">Sclerotinia sclerotiorum (strain ATCC 18683 / 1980 / Ss-1)</name>
    <name type="common">White mold</name>
    <name type="synonym">Whetzelinia sclerotiorum</name>
    <dbReference type="NCBI Taxonomy" id="665079"/>
    <lineage>
        <taxon>Eukaryota</taxon>
        <taxon>Fungi</taxon>
        <taxon>Dikarya</taxon>
        <taxon>Ascomycota</taxon>
        <taxon>Pezizomycotina</taxon>
        <taxon>Leotiomycetes</taxon>
        <taxon>Helotiales</taxon>
        <taxon>Sclerotiniaceae</taxon>
        <taxon>Sclerotinia</taxon>
    </lineage>
</organism>
<dbReference type="InParanoid" id="A7ESJ9"/>
<accession>A7ESJ9</accession>
<dbReference type="KEGG" id="ssl:SS1G_08304"/>
<name>A7ESJ9_SCLS1</name>
<proteinExistence type="predicted"/>
<dbReference type="RefSeq" id="XP_001590564.1">
    <property type="nucleotide sequence ID" value="XM_001590514.1"/>
</dbReference>
<reference evidence="2" key="1">
    <citation type="journal article" date="2011" name="PLoS Genet.">
        <title>Genomic analysis of the necrotrophic fungal pathogens Sclerotinia sclerotiorum and Botrytis cinerea.</title>
        <authorList>
            <person name="Amselem J."/>
            <person name="Cuomo C.A."/>
            <person name="van Kan J.A."/>
            <person name="Viaud M."/>
            <person name="Benito E.P."/>
            <person name="Couloux A."/>
            <person name="Coutinho P.M."/>
            <person name="de Vries R.P."/>
            <person name="Dyer P.S."/>
            <person name="Fillinger S."/>
            <person name="Fournier E."/>
            <person name="Gout L."/>
            <person name="Hahn M."/>
            <person name="Kohn L."/>
            <person name="Lapalu N."/>
            <person name="Plummer K.M."/>
            <person name="Pradier J.M."/>
            <person name="Quevillon E."/>
            <person name="Sharon A."/>
            <person name="Simon A."/>
            <person name="ten Have A."/>
            <person name="Tudzynski B."/>
            <person name="Tudzynski P."/>
            <person name="Wincker P."/>
            <person name="Andrew M."/>
            <person name="Anthouard V."/>
            <person name="Beever R.E."/>
            <person name="Beffa R."/>
            <person name="Benoit I."/>
            <person name="Bouzid O."/>
            <person name="Brault B."/>
            <person name="Chen Z."/>
            <person name="Choquer M."/>
            <person name="Collemare J."/>
            <person name="Cotton P."/>
            <person name="Danchin E.G."/>
            <person name="Da Silva C."/>
            <person name="Gautier A."/>
            <person name="Giraud C."/>
            <person name="Giraud T."/>
            <person name="Gonzalez C."/>
            <person name="Grossetete S."/>
            <person name="Guldener U."/>
            <person name="Henrissat B."/>
            <person name="Howlett B.J."/>
            <person name="Kodira C."/>
            <person name="Kretschmer M."/>
            <person name="Lappartient A."/>
            <person name="Leroch M."/>
            <person name="Levis C."/>
            <person name="Mauceli E."/>
            <person name="Neuveglise C."/>
            <person name="Oeser B."/>
            <person name="Pearson M."/>
            <person name="Poulain J."/>
            <person name="Poussereau N."/>
            <person name="Quesneville H."/>
            <person name="Rascle C."/>
            <person name="Schumacher J."/>
            <person name="Segurens B."/>
            <person name="Sexton A."/>
            <person name="Silva E."/>
            <person name="Sirven C."/>
            <person name="Soanes D.M."/>
            <person name="Talbot N.J."/>
            <person name="Templeton M."/>
            <person name="Yandava C."/>
            <person name="Yarden O."/>
            <person name="Zeng Q."/>
            <person name="Rollins J.A."/>
            <person name="Lebrun M.H."/>
            <person name="Dickman M."/>
        </authorList>
    </citation>
    <scope>NUCLEOTIDE SEQUENCE [LARGE SCALE GENOMIC DNA]</scope>
    <source>
        <strain evidence="2">ATCC 18683 / 1980 / Ss-1</strain>
    </source>
</reference>
<dbReference type="GeneID" id="5486950"/>
<protein>
    <submittedName>
        <fullName evidence="1">Uncharacterized protein</fullName>
    </submittedName>
</protein>
<keyword evidence="2" id="KW-1185">Reference proteome</keyword>
<dbReference type="Proteomes" id="UP000001312">
    <property type="component" value="Unassembled WGS sequence"/>
</dbReference>